<evidence type="ECO:0000256" key="5">
    <source>
        <dbReference type="ARBA" id="ARBA00022723"/>
    </source>
</evidence>
<keyword evidence="11" id="KW-0539">Nucleus</keyword>
<evidence type="ECO:0000256" key="10">
    <source>
        <dbReference type="ARBA" id="ARBA00023004"/>
    </source>
</evidence>
<accession>A0AAV2Z771</accession>
<keyword evidence="6" id="KW-0677">Repeat</keyword>
<dbReference type="EC" id="1.14.11.67" evidence="4"/>
<dbReference type="PROSITE" id="PS51011">
    <property type="entry name" value="ARID"/>
    <property type="match status" value="1"/>
</dbReference>
<protein>
    <recommendedName>
        <fullName evidence="4">[histone H3]-trimethyl-L-lysine(4) demethylase</fullName>
        <ecNumber evidence="4">1.14.11.67</ecNumber>
    </recommendedName>
</protein>
<dbReference type="PROSITE" id="PS50016">
    <property type="entry name" value="ZF_PHD_2"/>
    <property type="match status" value="2"/>
</dbReference>
<name>A0AAV2Z771_9STRA</name>
<dbReference type="PROSITE" id="PS51183">
    <property type="entry name" value="JMJN"/>
    <property type="match status" value="1"/>
</dbReference>
<keyword evidence="8" id="KW-0862">Zinc</keyword>
<comment type="subcellular location">
    <subcellularLocation>
        <location evidence="2">Nucleus</location>
    </subcellularLocation>
</comment>
<dbReference type="SMART" id="SM01014">
    <property type="entry name" value="ARID"/>
    <property type="match status" value="1"/>
</dbReference>
<evidence type="ECO:0000256" key="3">
    <source>
        <dbReference type="ARBA" id="ARBA00006801"/>
    </source>
</evidence>
<sequence length="1757" mass="199569">RKIGFWKSKHCPARPTARPSCIADLSAPLGTPGTSCTMDWDAASTATDGYICPPCPVFYPTAEEFRHPLKYISSIRHIGMQAGICKIVPPKGWQPPFAINEKTFRFRTRVQQLNCIEGHTRAEGNFVEALRMFLYRHGTPMQELPRVDGQLLNLQSLYKTVVELGGYDHVCAEELWAQVVRRVGRTAASQEPSATLCTEYQRQYQVNLLPFERHEHQQNNLRTPEIKKEKTELFGDIPTASSTASNTPQTKTRSSMKKSTRQRPAQEPDDSSEDSPNSKRVKRTLFSEAGHTSSEENDTDGRSDVLSPMTDTANDDGNTPERDSTPPTSLEPEALKPDPTRRCKIPHPTVHVGQKFYQFFPQWGVLLAEVKRLIGGKNPHHVQIRYEKDGSMEKVEYATAQLLIANGWDASAAELAFKSEICQSCLRGDCWDQMLLCDSCNAGHHIFCLSKQLDSVPIGDWYCETCVADAIESKKDNNPKFGFEMGSEYNVTGYKEKADAWKRSYFGMSSDEEVAKLTDKDLEREYWRLLSIPLHEQRIEAEYGSDIDSGANGSGFPRHDMYQRGVRFISRRWKALAAQAGVDPNSNDMLSMFSAGIRVAQQMGIKMDDMLAKYANDDWNLNNLPKLSGSVLQHLDEDIKGVMVPWIYMGMCFSTFCWHVEDHNFYSVSYLHCGSPKTWYGIPCAKAGLFEETMRKLTPELFGGQPDLHLQLVTMFSPETLLKHNVPVYRATHRPNEFMVTFPSAYHGGFNNGFNCAEAVNFATLDWLPWGAQSVRNYRKFSKLPVFAHEALVLTLAETVVETNSFEYESTKAHLLPALKQLLDEYRAFEKAVKGHGLEKREVLSSFAARTHMNMGPTEAGATTMRSSKHERACKMTTTTLAKKPRSAASKMKMSAASAIRMSKMMAGEPNTMTQRPTRMVLWAGRSGKNEGLRCVTCKQYCYLQAVVCTRCKHHSSVGCIEHFPDMCRCKSTQYYTYVYRHEESYLRSLIQSIELKLKRVEEWNKGYDASFAVKLNSEKQDKKDKLPLKVVKELHATALDCGGVDSSRMELLSSILDKEAAWNARISDILARQKEGTEPRLADIAQLQKEAMEMMVTPAKFRILQTLLSDGDQCLASARKLVDVVRGTQNKERYQHFDLEQFHPKHLEMTLLEDNKRHHQAIEAIVAAMTNMELLGFVSTSEFQNLSVAKEFLHLLVRVNEMLAPIAGRRLEYSVSSISCRRLLDEADRVAHKHNFVIFKTNILRALLNSADYEEATIRQVLTDGKYRTASDLEALYHRVNALPVQPNGLDALALQLSQCRDWETRAQSILNRMYGPLAMRPLYEDVLRLEDEATEANIPMASPSRRELRARIEDCQRWSAAAEALFVPPSDRTTLSELLTELLDKFHSYRKKEVHPHTRVHCVCQQVLSYHANTIACQQCRSLFHERCVGYEANGAPFVCQNCETRSKYGRGNAMPQTVTLEAAAAAVAMARTNPTQLFCVCRDSTEDRPMICCDYCDEWYHADCINLSVDTMNTMEAFRCRRCAIIQKVYYIDGHALRNDYESNRPSLTQVEALISQLPSLISFPTGARELCEYVQLTKRVESDVMAFVNNFASEFSAATFTQLNFAQEEKQLLKLMLQVTDLEISLDAVQGSLAAVHWCLRACHMVLDCDQAPKYSHLVVLLSDVDQPNFMFPRREYHDIHAVIRDRVGNAGRWLKQVKTLEVEEWNVEKAKRLLREYQELCQFLHLPEPEVELVHRIANVASARSRRPHRHG</sequence>
<evidence type="ECO:0000256" key="6">
    <source>
        <dbReference type="ARBA" id="ARBA00022737"/>
    </source>
</evidence>
<reference evidence="19" key="2">
    <citation type="journal article" date="2023" name="Microbiol Resour">
        <title>Decontamination and Annotation of the Draft Genome Sequence of the Oomycete Lagenidium giganteum ARSEF 373.</title>
        <authorList>
            <person name="Morgan W.R."/>
            <person name="Tartar A."/>
        </authorList>
    </citation>
    <scope>NUCLEOTIDE SEQUENCE</scope>
    <source>
        <strain evidence="19">ARSEF 373</strain>
    </source>
</reference>
<evidence type="ECO:0000313" key="19">
    <source>
        <dbReference type="EMBL" id="DBA00500.1"/>
    </source>
</evidence>
<comment type="cofactor">
    <cofactor evidence="1">
        <name>Fe(2+)</name>
        <dbReference type="ChEBI" id="CHEBI:29033"/>
    </cofactor>
</comment>
<dbReference type="InterPro" id="IPR019786">
    <property type="entry name" value="Zinc_finger_PHD-type_CS"/>
</dbReference>
<dbReference type="Gene3D" id="3.30.40.10">
    <property type="entry name" value="Zinc/RING finger domain, C3HC4 (zinc finger)"/>
    <property type="match status" value="3"/>
</dbReference>
<keyword evidence="7 13" id="KW-0863">Zinc-finger</keyword>
<reference evidence="19" key="1">
    <citation type="submission" date="2022-11" db="EMBL/GenBank/DDBJ databases">
        <authorList>
            <person name="Morgan W.R."/>
            <person name="Tartar A."/>
        </authorList>
    </citation>
    <scope>NUCLEOTIDE SEQUENCE</scope>
    <source>
        <strain evidence="19">ARSEF 373</strain>
    </source>
</reference>
<gene>
    <name evidence="19" type="ORF">N0F65_002743</name>
</gene>
<dbReference type="InterPro" id="IPR011011">
    <property type="entry name" value="Znf_FYVE_PHD"/>
</dbReference>
<evidence type="ECO:0000256" key="9">
    <source>
        <dbReference type="ARBA" id="ARBA00023002"/>
    </source>
</evidence>
<dbReference type="SUPFAM" id="SSF51197">
    <property type="entry name" value="Clavaminate synthase-like"/>
    <property type="match status" value="1"/>
</dbReference>
<evidence type="ECO:0000259" key="16">
    <source>
        <dbReference type="PROSITE" id="PS51011"/>
    </source>
</evidence>
<keyword evidence="10" id="KW-0408">Iron</keyword>
<evidence type="ECO:0000256" key="13">
    <source>
        <dbReference type="PROSITE-ProRule" id="PRU00146"/>
    </source>
</evidence>
<dbReference type="Gene3D" id="2.60.120.650">
    <property type="entry name" value="Cupin"/>
    <property type="match status" value="2"/>
</dbReference>
<evidence type="ECO:0000256" key="12">
    <source>
        <dbReference type="ARBA" id="ARBA00048734"/>
    </source>
</evidence>
<dbReference type="Pfam" id="PF08429">
    <property type="entry name" value="PLU-1"/>
    <property type="match status" value="1"/>
</dbReference>
<dbReference type="PROSITE" id="PS01359">
    <property type="entry name" value="ZF_PHD_1"/>
    <property type="match status" value="2"/>
</dbReference>
<dbReference type="SMART" id="SM00545">
    <property type="entry name" value="JmjN"/>
    <property type="match status" value="1"/>
</dbReference>
<dbReference type="GO" id="GO:0003677">
    <property type="term" value="F:DNA binding"/>
    <property type="evidence" value="ECO:0007669"/>
    <property type="project" value="InterPro"/>
</dbReference>
<dbReference type="SMART" id="SM00558">
    <property type="entry name" value="JmjC"/>
    <property type="match status" value="1"/>
</dbReference>
<comment type="similarity">
    <text evidence="3">Belongs to the JARID1 histone demethylase family.</text>
</comment>
<feature type="region of interest" description="Disordered" evidence="14">
    <location>
        <begin position="215"/>
        <end position="343"/>
    </location>
</feature>
<evidence type="ECO:0000256" key="7">
    <source>
        <dbReference type="ARBA" id="ARBA00022771"/>
    </source>
</evidence>
<dbReference type="InterPro" id="IPR003347">
    <property type="entry name" value="JmjC_dom"/>
</dbReference>
<comment type="catalytic activity">
    <reaction evidence="12">
        <text>N(6),N(6),N(6)-trimethyl-L-lysyl(4)-[histone H3] + 3 2-oxoglutarate + 3 O2 = L-lysyl(4)-[histone H3] + 3 formaldehyde + 3 succinate + 3 CO2</text>
        <dbReference type="Rhea" id="RHEA:60208"/>
        <dbReference type="Rhea" id="RHEA-COMP:15537"/>
        <dbReference type="Rhea" id="RHEA-COMP:15547"/>
        <dbReference type="ChEBI" id="CHEBI:15379"/>
        <dbReference type="ChEBI" id="CHEBI:16526"/>
        <dbReference type="ChEBI" id="CHEBI:16810"/>
        <dbReference type="ChEBI" id="CHEBI:16842"/>
        <dbReference type="ChEBI" id="CHEBI:29969"/>
        <dbReference type="ChEBI" id="CHEBI:30031"/>
        <dbReference type="ChEBI" id="CHEBI:61961"/>
        <dbReference type="EC" id="1.14.11.67"/>
    </reaction>
</comment>
<dbReference type="InterPro" id="IPR019787">
    <property type="entry name" value="Znf_PHD-finger"/>
</dbReference>
<dbReference type="PANTHER" id="PTHR10694:SF33">
    <property type="entry name" value="LYSINE-SPECIFIC DEMETHYLASE 5"/>
    <property type="match status" value="1"/>
</dbReference>
<feature type="domain" description="PHD-type" evidence="15">
    <location>
        <begin position="419"/>
        <end position="469"/>
    </location>
</feature>
<dbReference type="PROSITE" id="PS51184">
    <property type="entry name" value="JMJC"/>
    <property type="match status" value="1"/>
</dbReference>
<dbReference type="Proteomes" id="UP001146120">
    <property type="component" value="Unassembled WGS sequence"/>
</dbReference>
<dbReference type="Pfam" id="PF00628">
    <property type="entry name" value="PHD"/>
    <property type="match status" value="2"/>
</dbReference>
<feature type="domain" description="JmjN" evidence="17">
    <location>
        <begin position="55"/>
        <end position="96"/>
    </location>
</feature>
<evidence type="ECO:0000259" key="17">
    <source>
        <dbReference type="PROSITE" id="PS51183"/>
    </source>
</evidence>
<feature type="compositionally biased region" description="Basic and acidic residues" evidence="14">
    <location>
        <begin position="224"/>
        <end position="233"/>
    </location>
</feature>
<dbReference type="SUPFAM" id="SSF57903">
    <property type="entry name" value="FYVE/PHD zinc finger"/>
    <property type="match status" value="3"/>
</dbReference>
<dbReference type="InterPro" id="IPR048615">
    <property type="entry name" value="KDM5_C-hel"/>
</dbReference>
<evidence type="ECO:0000256" key="8">
    <source>
        <dbReference type="ARBA" id="ARBA00022833"/>
    </source>
</evidence>
<feature type="domain" description="ARID" evidence="16">
    <location>
        <begin position="120"/>
        <end position="216"/>
    </location>
</feature>
<evidence type="ECO:0000256" key="1">
    <source>
        <dbReference type="ARBA" id="ARBA00001954"/>
    </source>
</evidence>
<dbReference type="InterPro" id="IPR003349">
    <property type="entry name" value="JmjN"/>
</dbReference>
<dbReference type="InterPro" id="IPR001606">
    <property type="entry name" value="ARID_dom"/>
</dbReference>
<dbReference type="GO" id="GO:0000785">
    <property type="term" value="C:chromatin"/>
    <property type="evidence" value="ECO:0007669"/>
    <property type="project" value="TreeGrafter"/>
</dbReference>
<dbReference type="InterPro" id="IPR013637">
    <property type="entry name" value="Lys_sp_deMease-like_dom"/>
</dbReference>
<dbReference type="SMART" id="SM00249">
    <property type="entry name" value="PHD"/>
    <property type="match status" value="3"/>
</dbReference>
<evidence type="ECO:0000256" key="11">
    <source>
        <dbReference type="ARBA" id="ARBA00023242"/>
    </source>
</evidence>
<dbReference type="Pfam" id="PF01388">
    <property type="entry name" value="ARID"/>
    <property type="match status" value="1"/>
</dbReference>
<dbReference type="Pfam" id="PF02373">
    <property type="entry name" value="JmjC"/>
    <property type="match status" value="1"/>
</dbReference>
<keyword evidence="5" id="KW-0479">Metal-binding</keyword>
<dbReference type="InterPro" id="IPR004198">
    <property type="entry name" value="Znf_C5HC2"/>
</dbReference>
<dbReference type="GO" id="GO:0005634">
    <property type="term" value="C:nucleus"/>
    <property type="evidence" value="ECO:0007669"/>
    <property type="project" value="UniProtKB-SubCell"/>
</dbReference>
<keyword evidence="20" id="KW-1185">Reference proteome</keyword>
<dbReference type="InterPro" id="IPR036431">
    <property type="entry name" value="ARID_dom_sf"/>
</dbReference>
<dbReference type="CDD" id="cd15543">
    <property type="entry name" value="PHD_RSF1"/>
    <property type="match status" value="1"/>
</dbReference>
<evidence type="ECO:0000256" key="4">
    <source>
        <dbReference type="ARBA" id="ARBA00012902"/>
    </source>
</evidence>
<feature type="non-terminal residue" evidence="19">
    <location>
        <position position="1"/>
    </location>
</feature>
<feature type="domain" description="PHD-type" evidence="15">
    <location>
        <begin position="1479"/>
        <end position="1529"/>
    </location>
</feature>
<dbReference type="SUPFAM" id="SSF46774">
    <property type="entry name" value="ARID-like"/>
    <property type="match status" value="1"/>
</dbReference>
<keyword evidence="9" id="KW-0560">Oxidoreductase</keyword>
<dbReference type="InterPro" id="IPR001965">
    <property type="entry name" value="Znf_PHD"/>
</dbReference>
<dbReference type="GO" id="GO:0034647">
    <property type="term" value="F:histone H3K4me/H3K4me2/H3K4me3 demethylase activity"/>
    <property type="evidence" value="ECO:0007669"/>
    <property type="project" value="UniProtKB-EC"/>
</dbReference>
<evidence type="ECO:0000256" key="2">
    <source>
        <dbReference type="ARBA" id="ARBA00004123"/>
    </source>
</evidence>
<dbReference type="Pfam" id="PF02375">
    <property type="entry name" value="JmjN"/>
    <property type="match status" value="1"/>
</dbReference>
<feature type="domain" description="JmjC" evidence="18">
    <location>
        <begin position="613"/>
        <end position="779"/>
    </location>
</feature>
<evidence type="ECO:0000259" key="15">
    <source>
        <dbReference type="PROSITE" id="PS50016"/>
    </source>
</evidence>
<dbReference type="InterPro" id="IPR013083">
    <property type="entry name" value="Znf_RING/FYVE/PHD"/>
</dbReference>
<evidence type="ECO:0000313" key="20">
    <source>
        <dbReference type="Proteomes" id="UP001146120"/>
    </source>
</evidence>
<dbReference type="Pfam" id="PF21323">
    <property type="entry name" value="KDM5_C-hel"/>
    <property type="match status" value="1"/>
</dbReference>
<dbReference type="PANTHER" id="PTHR10694">
    <property type="entry name" value="LYSINE-SPECIFIC DEMETHYLASE"/>
    <property type="match status" value="1"/>
</dbReference>
<proteinExistence type="inferred from homology"/>
<evidence type="ECO:0000256" key="14">
    <source>
        <dbReference type="SAM" id="MobiDB-lite"/>
    </source>
</evidence>
<dbReference type="SMART" id="SM00501">
    <property type="entry name" value="BRIGHT"/>
    <property type="match status" value="1"/>
</dbReference>
<dbReference type="Pfam" id="PF02928">
    <property type="entry name" value="zf-C5HC2"/>
    <property type="match status" value="1"/>
</dbReference>
<feature type="compositionally biased region" description="Polar residues" evidence="14">
    <location>
        <begin position="239"/>
        <end position="253"/>
    </location>
</feature>
<evidence type="ECO:0000259" key="18">
    <source>
        <dbReference type="PROSITE" id="PS51184"/>
    </source>
</evidence>
<dbReference type="EMBL" id="DAKRPA010000063">
    <property type="protein sequence ID" value="DBA00500.1"/>
    <property type="molecule type" value="Genomic_DNA"/>
</dbReference>
<dbReference type="GO" id="GO:0008270">
    <property type="term" value="F:zinc ion binding"/>
    <property type="evidence" value="ECO:0007669"/>
    <property type="project" value="UniProtKB-KW"/>
</dbReference>
<comment type="caution">
    <text evidence="19">The sequence shown here is derived from an EMBL/GenBank/DDBJ whole genome shotgun (WGS) entry which is preliminary data.</text>
</comment>
<dbReference type="GO" id="GO:0010468">
    <property type="term" value="P:regulation of gene expression"/>
    <property type="evidence" value="ECO:0007669"/>
    <property type="project" value="TreeGrafter"/>
</dbReference>
<organism evidence="19 20">
    <name type="scientific">Lagenidium giganteum</name>
    <dbReference type="NCBI Taxonomy" id="4803"/>
    <lineage>
        <taxon>Eukaryota</taxon>
        <taxon>Sar</taxon>
        <taxon>Stramenopiles</taxon>
        <taxon>Oomycota</taxon>
        <taxon>Peronosporomycetes</taxon>
        <taxon>Pythiales</taxon>
        <taxon>Pythiaceae</taxon>
    </lineage>
</organism>